<protein>
    <recommendedName>
        <fullName evidence="3">Carbon monoxide dehydrogenase</fullName>
    </recommendedName>
</protein>
<name>A0A3L7AC14_9HYPH</name>
<evidence type="ECO:0000313" key="2">
    <source>
        <dbReference type="Proteomes" id="UP000269692"/>
    </source>
</evidence>
<dbReference type="PANTHER" id="PTHR38588">
    <property type="entry name" value="BLL0334 PROTEIN"/>
    <property type="match status" value="1"/>
</dbReference>
<evidence type="ECO:0000313" key="1">
    <source>
        <dbReference type="EMBL" id="RLP77191.1"/>
    </source>
</evidence>
<dbReference type="InterPro" id="IPR023393">
    <property type="entry name" value="START-like_dom_sf"/>
</dbReference>
<dbReference type="EMBL" id="RCTF01000011">
    <property type="protein sequence ID" value="RLP77191.1"/>
    <property type="molecule type" value="Genomic_DNA"/>
</dbReference>
<accession>A0A3L7AC14</accession>
<dbReference type="OrthoDB" id="9808623at2"/>
<gene>
    <name evidence="1" type="ORF">D9R14_14405</name>
</gene>
<comment type="caution">
    <text evidence="1">The sequence shown here is derived from an EMBL/GenBank/DDBJ whole genome shotgun (WGS) entry which is preliminary data.</text>
</comment>
<dbReference type="PANTHER" id="PTHR38588:SF1">
    <property type="entry name" value="BLL0334 PROTEIN"/>
    <property type="match status" value="1"/>
</dbReference>
<reference evidence="1 2" key="1">
    <citation type="submission" date="2018-10" db="EMBL/GenBank/DDBJ databases">
        <title>Xanthobacter tagetidis genome sequencing and assembly.</title>
        <authorList>
            <person name="Maclea K.S."/>
            <person name="Goen A.E."/>
            <person name="Fatima S.A."/>
        </authorList>
    </citation>
    <scope>NUCLEOTIDE SEQUENCE [LARGE SCALE GENOMIC DNA]</scope>
    <source>
        <strain evidence="1 2">ATCC 700314</strain>
    </source>
</reference>
<organism evidence="1 2">
    <name type="scientific">Xanthobacter tagetidis</name>
    <dbReference type="NCBI Taxonomy" id="60216"/>
    <lineage>
        <taxon>Bacteria</taxon>
        <taxon>Pseudomonadati</taxon>
        <taxon>Pseudomonadota</taxon>
        <taxon>Alphaproteobacteria</taxon>
        <taxon>Hyphomicrobiales</taxon>
        <taxon>Xanthobacteraceae</taxon>
        <taxon>Xanthobacter</taxon>
    </lineage>
</organism>
<keyword evidence="2" id="KW-1185">Reference proteome</keyword>
<dbReference type="Proteomes" id="UP000269692">
    <property type="component" value="Unassembled WGS sequence"/>
</dbReference>
<proteinExistence type="predicted"/>
<dbReference type="Gene3D" id="3.30.530.20">
    <property type="match status" value="1"/>
</dbReference>
<dbReference type="Pfam" id="PF06240">
    <property type="entry name" value="COXG"/>
    <property type="match status" value="1"/>
</dbReference>
<sequence>MIFTGEIEVGAPRDVVFEKLKDARFFASCVEGVRDLNEIDPTHYTAVMETKVAYIRFKFDVSVEVTKMEAPGIIEAKVEGVPSGVVGRLTGTAKANLDDRGANTGIAYAIEVALAGKLGALGQPVLKSKAREMERGFTENLRKAFGEKGEAA</sequence>
<dbReference type="SUPFAM" id="SSF55961">
    <property type="entry name" value="Bet v1-like"/>
    <property type="match status" value="1"/>
</dbReference>
<dbReference type="RefSeq" id="WP_121624029.1">
    <property type="nucleotide sequence ID" value="NZ_JACIIW010000008.1"/>
</dbReference>
<dbReference type="InterPro" id="IPR010419">
    <property type="entry name" value="CO_DH_gsu"/>
</dbReference>
<dbReference type="AlphaFoldDB" id="A0A3L7AC14"/>
<evidence type="ECO:0008006" key="3">
    <source>
        <dbReference type="Google" id="ProtNLM"/>
    </source>
</evidence>